<organism evidence="1 2">
    <name type="scientific">Aquilegia coerulea</name>
    <name type="common">Rocky mountain columbine</name>
    <dbReference type="NCBI Taxonomy" id="218851"/>
    <lineage>
        <taxon>Eukaryota</taxon>
        <taxon>Viridiplantae</taxon>
        <taxon>Streptophyta</taxon>
        <taxon>Embryophyta</taxon>
        <taxon>Tracheophyta</taxon>
        <taxon>Spermatophyta</taxon>
        <taxon>Magnoliopsida</taxon>
        <taxon>Ranunculales</taxon>
        <taxon>Ranunculaceae</taxon>
        <taxon>Thalictroideae</taxon>
        <taxon>Aquilegia</taxon>
    </lineage>
</organism>
<dbReference type="OrthoDB" id="1701699at2759"/>
<dbReference type="EMBL" id="KZ305024">
    <property type="protein sequence ID" value="PIA56797.1"/>
    <property type="molecule type" value="Genomic_DNA"/>
</dbReference>
<dbReference type="InParanoid" id="A0A2G5EML3"/>
<keyword evidence="2" id="KW-1185">Reference proteome</keyword>
<gene>
    <name evidence="1" type="ORF">AQUCO_00700861v1</name>
</gene>
<dbReference type="GO" id="GO:0048367">
    <property type="term" value="P:shoot system development"/>
    <property type="evidence" value="ECO:0007669"/>
    <property type="project" value="InterPro"/>
</dbReference>
<protein>
    <recommendedName>
        <fullName evidence="3">DUF241 domain-containing protein</fullName>
    </recommendedName>
</protein>
<accession>A0A2G5EML3</accession>
<evidence type="ECO:0000313" key="1">
    <source>
        <dbReference type="EMBL" id="PIA56797.1"/>
    </source>
</evidence>
<sequence>MASSSSIKNFSHHTRSISLPSRSHPLTLQVEEQLLRLRSSELATTSSSSICHNLSCLQDLYKSVDDLIQLPLTQQYLSSGTQEKQVDHVLDGSLKLLDICGTSRDTLSQMKQSVQDLQSSLRRRGVVSDVANEVCVYMTSRKKENKVIQKCVADMKKMDSKLVPLNNENIITILNEVQTITLAVFESLLSSVTNSKARSKQSNWHLVSKLKRTKNVVCSEECQDASEFAKADAILKTLKNQKSSCDIADLQKVQKPFEALEMRIHGFEEELECLFRCMIKARVSLLNILNQ</sequence>
<dbReference type="Pfam" id="PF03087">
    <property type="entry name" value="BPS1"/>
    <property type="match status" value="1"/>
</dbReference>
<dbReference type="PANTHER" id="PTHR33070">
    <property type="entry name" value="OS06G0725500 PROTEIN"/>
    <property type="match status" value="1"/>
</dbReference>
<dbReference type="GO" id="GO:0048364">
    <property type="term" value="P:root development"/>
    <property type="evidence" value="ECO:0007669"/>
    <property type="project" value="InterPro"/>
</dbReference>
<proteinExistence type="predicted"/>
<evidence type="ECO:0000313" key="2">
    <source>
        <dbReference type="Proteomes" id="UP000230069"/>
    </source>
</evidence>
<evidence type="ECO:0008006" key="3">
    <source>
        <dbReference type="Google" id="ProtNLM"/>
    </source>
</evidence>
<dbReference type="Proteomes" id="UP000230069">
    <property type="component" value="Unassembled WGS sequence"/>
</dbReference>
<dbReference type="AlphaFoldDB" id="A0A2G5EML3"/>
<name>A0A2G5EML3_AQUCA</name>
<dbReference type="PANTHER" id="PTHR33070:SF129">
    <property type="entry name" value="DUF241 DOMAIN PROTEIN"/>
    <property type="match status" value="1"/>
</dbReference>
<reference evidence="1 2" key="1">
    <citation type="submission" date="2017-09" db="EMBL/GenBank/DDBJ databases">
        <title>WGS assembly of Aquilegia coerulea Goldsmith.</title>
        <authorList>
            <person name="Hodges S."/>
            <person name="Kramer E."/>
            <person name="Nordborg M."/>
            <person name="Tomkins J."/>
            <person name="Borevitz J."/>
            <person name="Derieg N."/>
            <person name="Yan J."/>
            <person name="Mihaltcheva S."/>
            <person name="Hayes R.D."/>
            <person name="Rokhsar D."/>
        </authorList>
    </citation>
    <scope>NUCLEOTIDE SEQUENCE [LARGE SCALE GENOMIC DNA]</scope>
    <source>
        <strain evidence="2">cv. Goldsmith</strain>
    </source>
</reference>
<dbReference type="STRING" id="218851.A0A2G5EML3"/>
<dbReference type="InterPro" id="IPR004320">
    <property type="entry name" value="BPS1_pln"/>
</dbReference>